<dbReference type="AlphaFoldDB" id="X1GI04"/>
<accession>X1GI04</accession>
<evidence type="ECO:0000313" key="1">
    <source>
        <dbReference type="EMBL" id="GAH57521.1"/>
    </source>
</evidence>
<proteinExistence type="predicted"/>
<dbReference type="Gene3D" id="3.40.30.10">
    <property type="entry name" value="Glutaredoxin"/>
    <property type="match status" value="1"/>
</dbReference>
<protein>
    <submittedName>
        <fullName evidence="1">Uncharacterized protein</fullName>
    </submittedName>
</protein>
<comment type="caution">
    <text evidence="1">The sequence shown here is derived from an EMBL/GenBank/DDBJ whole genome shotgun (WGS) entry which is preliminary data.</text>
</comment>
<reference evidence="1" key="1">
    <citation type="journal article" date="2014" name="Front. Microbiol.">
        <title>High frequency of phylogenetically diverse reductive dehalogenase-homologous genes in deep subseafloor sedimentary metagenomes.</title>
        <authorList>
            <person name="Kawai M."/>
            <person name="Futagami T."/>
            <person name="Toyoda A."/>
            <person name="Takaki Y."/>
            <person name="Nishi S."/>
            <person name="Hori S."/>
            <person name="Arai W."/>
            <person name="Tsubouchi T."/>
            <person name="Morono Y."/>
            <person name="Uchiyama I."/>
            <person name="Ito T."/>
            <person name="Fujiyama A."/>
            <person name="Inagaki F."/>
            <person name="Takami H."/>
        </authorList>
    </citation>
    <scope>NUCLEOTIDE SEQUENCE</scope>
    <source>
        <strain evidence="1">Expedition CK06-06</strain>
    </source>
</reference>
<name>X1GI04_9ZZZZ</name>
<organism evidence="1">
    <name type="scientific">marine sediment metagenome</name>
    <dbReference type="NCBI Taxonomy" id="412755"/>
    <lineage>
        <taxon>unclassified sequences</taxon>
        <taxon>metagenomes</taxon>
        <taxon>ecological metagenomes</taxon>
    </lineage>
</organism>
<dbReference type="InterPro" id="IPR036249">
    <property type="entry name" value="Thioredoxin-like_sf"/>
</dbReference>
<gene>
    <name evidence="1" type="ORF">S03H2_30614</name>
</gene>
<dbReference type="EMBL" id="BARU01018527">
    <property type="protein sequence ID" value="GAH57521.1"/>
    <property type="molecule type" value="Genomic_DNA"/>
</dbReference>
<dbReference type="SUPFAM" id="SSF52833">
    <property type="entry name" value="Thioredoxin-like"/>
    <property type="match status" value="1"/>
</dbReference>
<sequence length="116" mass="13379">MTYSMGKLNIGDKAPLFKIDSYNAGIIDLSDLIGKQKIILIFSRYFGCPICHLDLKNLLERKSEIENHIKELMRILSILKGKRELFVNKKGYDSIISVLEKELEACRSILEVEQEF</sequence>